<reference evidence="1" key="1">
    <citation type="journal article" date="2022" name="bioRxiv">
        <title>Population genetic analysis of Ophidiomyces ophidiicola, the causative agent of snake fungal disease, indicates recent introductions to the USA.</title>
        <authorList>
            <person name="Ladner J.T."/>
            <person name="Palmer J.M."/>
            <person name="Ettinger C.L."/>
            <person name="Stajich J.E."/>
            <person name="Farrell T.M."/>
            <person name="Glorioso B.M."/>
            <person name="Lawson B."/>
            <person name="Price S.J."/>
            <person name="Stengle A.G."/>
            <person name="Grear D.A."/>
            <person name="Lorch J.M."/>
        </authorList>
    </citation>
    <scope>NUCLEOTIDE SEQUENCE</scope>
    <source>
        <strain evidence="1">NWHC 24266-5</strain>
    </source>
</reference>
<proteinExistence type="predicted"/>
<evidence type="ECO:0000313" key="1">
    <source>
        <dbReference type="EMBL" id="KAI2393249.1"/>
    </source>
</evidence>
<name>A0ACB8V8M7_9EURO</name>
<dbReference type="EMBL" id="JALBCA010000003">
    <property type="protein sequence ID" value="KAI2393249.1"/>
    <property type="molecule type" value="Genomic_DNA"/>
</dbReference>
<accession>A0ACB8V8M7</accession>
<organism evidence="1">
    <name type="scientific">Ophidiomyces ophidiicola</name>
    <dbReference type="NCBI Taxonomy" id="1387563"/>
    <lineage>
        <taxon>Eukaryota</taxon>
        <taxon>Fungi</taxon>
        <taxon>Dikarya</taxon>
        <taxon>Ascomycota</taxon>
        <taxon>Pezizomycotina</taxon>
        <taxon>Eurotiomycetes</taxon>
        <taxon>Eurotiomycetidae</taxon>
        <taxon>Onygenales</taxon>
        <taxon>Onygenaceae</taxon>
        <taxon>Ophidiomyces</taxon>
    </lineage>
</organism>
<gene>
    <name evidence="1" type="ORF">LOY88_000310</name>
</gene>
<comment type="caution">
    <text evidence="1">The sequence shown here is derived from an EMBL/GenBank/DDBJ whole genome shotgun (WGS) entry which is preliminary data.</text>
</comment>
<protein>
    <submittedName>
        <fullName evidence="1">Uncharacterized protein</fullName>
    </submittedName>
</protein>
<sequence>MPRKDFVRDLETAINSAAYSGFSHIGPGEDDGVFSCTFTFAENPEKPVDIQCLIPDVSDYPEKHDCFVYTTSDDIPRVAACLEKAQPRLRGLRVADVLLHLSNSLNKALSLHTENNSLLSDDARPTPEGESDSEIADIDSLEECFEDWPPASSSLPRPARGFIKALGLDSCNNPALLHQLACDLEAAKLAGFRVGYLGNQTAPIICISCRISRLEISEEAMKAWRVDGRQYLVCLIRYGGSYQSFEEILREDIDFGKTSLGFTVDLCNSYKPTFESALEALSENCALSNVSLEGSSKGSGTSTKSKGIVRSFISGPLNSLMNERFVKVLRYRFTFGLSWEGAELLFNDTQGKAARYGHPEDARHYMQDARGLSDVLPQFVTADHLSENSGTKISFPLIAMQFALRHFVRCTEFCLVCHCKTNASFEALKPYVCSKHLCLYQYMALGFGPSLEWEILSQPDVVDLLVSFTYCSAKGSRLCDFPIGLGFLVPSKLITPILSRRFAHLSTTASTNEPWQTIDASLNRRTMKLTFPPCSDVLCLPAGTWIVITEYSGEKTRLHCRVQDVSYWPTVQLGRPFSTQPKISEYSNQNSQDVLGGSEEHDISFVVYDTNFDDLDDGRRRAALCFLLDTLPPIDDMKAYLSTTTGTSQPSLSNWKDRISKPALDVLRWIVSSNRSCIIQDKIETPSDPNSRDSIRHRVSGLSGYMQFRFAQGAPDKEQRFIQSVANSNNNPAYPTIFAWHGSPLYNWHGILREGLHYNEKLHGRAFGDGVYMSTKFFTATSYAGTHPRSAWPQSKLEIGSVISLNEVVNAPKKFVCSSPHLVVKQLEWIQTRYLFVRCKQTIKTSKLVSGEKSQSPGYYYQQDPSFTAIGPDLKPIMIPMSAFSRQRRTELTTGTASSISLGNGAGSIGLALGKKGQPTVDVMGPTGQPNTLQATKDQDGWTSDESDSDNVGILGSANTTGEHHASKTPQQVKTDFIPGTLINTTLSLLGPPVNATPAATKALQRDLKTTLQLQENSPLHELGWYIDPNLITTVYQWIAEFHSFDADLPLASDLKQAGLTSVVLELRFFKDYPISPPFIRVIRPRFLNFLHGGGGHVTAGGALCMELLTNSGWSAVSSIESVLLQVRMAMCTTDPRPARLQHCQNAKDGTVKEYGVGEAVEAYIRACRIHGWEVPRDFSQSMSRSGWSGSH</sequence>